<proteinExistence type="inferred from homology"/>
<dbReference type="GO" id="GO:0006506">
    <property type="term" value="P:GPI anchor biosynthetic process"/>
    <property type="evidence" value="ECO:0007669"/>
    <property type="project" value="UniProtKB-UniPathway"/>
</dbReference>
<evidence type="ECO:0000256" key="10">
    <source>
        <dbReference type="ARBA" id="ARBA00023180"/>
    </source>
</evidence>
<evidence type="ECO:0000259" key="12">
    <source>
        <dbReference type="Pfam" id="PF19316"/>
    </source>
</evidence>
<evidence type="ECO:0000313" key="13">
    <source>
        <dbReference type="EMBL" id="CAG5101386.1"/>
    </source>
</evidence>
<dbReference type="Pfam" id="PF01663">
    <property type="entry name" value="Phosphodiest"/>
    <property type="match status" value="1"/>
</dbReference>
<evidence type="ECO:0000256" key="11">
    <source>
        <dbReference type="SAM" id="Phobius"/>
    </source>
</evidence>
<organism evidence="13 14">
    <name type="scientific">Cotesia congregata</name>
    <name type="common">Parasitoid wasp</name>
    <name type="synonym">Apanteles congregatus</name>
    <dbReference type="NCBI Taxonomy" id="51543"/>
    <lineage>
        <taxon>Eukaryota</taxon>
        <taxon>Metazoa</taxon>
        <taxon>Ecdysozoa</taxon>
        <taxon>Arthropoda</taxon>
        <taxon>Hexapoda</taxon>
        <taxon>Insecta</taxon>
        <taxon>Pterygota</taxon>
        <taxon>Neoptera</taxon>
        <taxon>Endopterygota</taxon>
        <taxon>Hymenoptera</taxon>
        <taxon>Apocrita</taxon>
        <taxon>Ichneumonoidea</taxon>
        <taxon>Braconidae</taxon>
        <taxon>Microgastrinae</taxon>
        <taxon>Cotesia</taxon>
    </lineage>
</organism>
<dbReference type="PANTHER" id="PTHR23072:SF0">
    <property type="entry name" value="GPI ETHANOLAMINE PHOSPHATE TRANSFERASE 2"/>
    <property type="match status" value="1"/>
</dbReference>
<keyword evidence="9 11" id="KW-0472">Membrane</keyword>
<reference evidence="13" key="1">
    <citation type="submission" date="2021-04" db="EMBL/GenBank/DDBJ databases">
        <authorList>
            <person name="Chebbi M.A.C M."/>
        </authorList>
    </citation>
    <scope>NUCLEOTIDE SEQUENCE</scope>
</reference>
<dbReference type="InterPro" id="IPR017850">
    <property type="entry name" value="Alkaline_phosphatase_core_sf"/>
</dbReference>
<feature type="transmembrane region" description="Helical" evidence="11">
    <location>
        <begin position="887"/>
        <end position="904"/>
    </location>
</feature>
<keyword evidence="7" id="KW-0256">Endoplasmic reticulum</keyword>
<dbReference type="InterPro" id="IPR045687">
    <property type="entry name" value="PIGG/GPI7_C"/>
</dbReference>
<keyword evidence="4" id="KW-0337">GPI-anchor biosynthesis</keyword>
<feature type="transmembrane region" description="Helical" evidence="11">
    <location>
        <begin position="774"/>
        <end position="792"/>
    </location>
</feature>
<accession>A0A8J2HHK2</accession>
<comment type="subcellular location">
    <subcellularLocation>
        <location evidence="1">Endoplasmic reticulum membrane</location>
        <topology evidence="1">Multi-pass membrane protein</topology>
    </subcellularLocation>
</comment>
<sequence length="972" mass="112867">MNSSNNRKNHCNNLLFVYAISTVFFTVSFFLFGFFPLNSLKDNDKLASMNDLPKSINKTLLNSNILYKPLVKKIVIMIIDSLRWDFVSTKSDRIHNTMIFTNRLLEKNFGRLLQVKVNNPTVTMPRIKAITTGSVSNYIDVILNLGETRVSSDNILLQAKNHGHKLIFYGDDTWLQMFTNIFHRSEGTSSFFVNDFVQVDNNVTRNIYSELENNNDWSIMILHYLGLDHIGHVYGPKSPLIQSKLEEMDKIIEDISSKVIEWNKQNVESLFIICGDHGMKNSGGHGGATPEETLVPLIIIGGNYNENHNNLNYKMINQIDQIDITTTLAVILGLPLPYLNIGVVSLNMINYNLSSAQKLYILYYNGRQVLNHFKKLSNFHSKQCYLNYLKAVKLHNEWINSSNNESNFDNTVSEKIITLYLESLKDMKNLLVQSIIQYNISLITIAIVLTIQVFFIIINFNNSINKVFLLKKFFYYWSFSVASWFSLNYILINFINDIENSLKFNDLPIAFILIIFILFNLNVYLMCTRTVFPFKLSIFWTSSKFSCSFSIFMLYLAVGLHAASLGSSSFIEEEHQTWYFYWTTSLVIILIYCIKQRSKNITKENSNNIKIIFLLILHRFLRKLNSTGNKYANLPDISGWLKESKYSDIYMTLFVIIALGLILYVLLFIVKNDEKNKLKQKKDKLLFYSFTLLCIYLRHASEKNIYTLPFYPQSRGIREVEIFWVVCTFYLIYSIKNIIFYPKNTYKILINQLFYLSLQYWIIISAILHRPYNIILLPIQLITQIIISNFLINTTDNLKVLTFTSYCIGNVFYFYQGNSNSLATIDVAASCVGLETYRIYIAALFICINTFSSPVLAYLILVFKITLDDTSNTIEFFQKVHFVNRQYAIFKLFSFITYTIIISIERHHLFVWSVFAPKLLYETAHCVVIFSIIYFVEIAIIITWLIENNGGNNNNTDNAWVNESVTIQHNQN</sequence>
<evidence type="ECO:0000256" key="8">
    <source>
        <dbReference type="ARBA" id="ARBA00022989"/>
    </source>
</evidence>
<feature type="transmembrane region" description="Helical" evidence="11">
    <location>
        <begin position="839"/>
        <end position="867"/>
    </location>
</feature>
<comment type="pathway">
    <text evidence="2">Glycolipid biosynthesis; glycosylphosphatidylinositol-anchor biosynthesis.</text>
</comment>
<feature type="transmembrane region" description="Helical" evidence="11">
    <location>
        <begin position="538"/>
        <end position="558"/>
    </location>
</feature>
<feature type="transmembrane region" description="Helical" evidence="11">
    <location>
        <begin position="473"/>
        <end position="495"/>
    </location>
</feature>
<keyword evidence="8 11" id="KW-1133">Transmembrane helix</keyword>
<feature type="transmembrane region" description="Helical" evidence="11">
    <location>
        <begin position="12"/>
        <end position="35"/>
    </location>
</feature>
<evidence type="ECO:0000256" key="5">
    <source>
        <dbReference type="ARBA" id="ARBA00022679"/>
    </source>
</evidence>
<feature type="transmembrane region" description="Helical" evidence="11">
    <location>
        <begin position="721"/>
        <end position="741"/>
    </location>
</feature>
<dbReference type="GO" id="GO:0005789">
    <property type="term" value="C:endoplasmic reticulum membrane"/>
    <property type="evidence" value="ECO:0007669"/>
    <property type="project" value="UniProtKB-SubCell"/>
</dbReference>
<feature type="transmembrane region" description="Helical" evidence="11">
    <location>
        <begin position="438"/>
        <end position="461"/>
    </location>
</feature>
<protein>
    <submittedName>
        <fullName evidence="13">Similar to PIGG: GPI ethanolamine phosphate transferase 2 (Homo sapiens)</fullName>
    </submittedName>
</protein>
<feature type="transmembrane region" description="Helical" evidence="11">
    <location>
        <begin position="507"/>
        <end position="526"/>
    </location>
</feature>
<feature type="transmembrane region" description="Helical" evidence="11">
    <location>
        <begin position="685"/>
        <end position="701"/>
    </location>
</feature>
<feature type="transmembrane region" description="Helical" evidence="11">
    <location>
        <begin position="748"/>
        <end position="768"/>
    </location>
</feature>
<dbReference type="GO" id="GO:0051267">
    <property type="term" value="F:CP2 mannose-ethanolamine phosphotransferase activity"/>
    <property type="evidence" value="ECO:0007669"/>
    <property type="project" value="TreeGrafter"/>
</dbReference>
<dbReference type="OrthoDB" id="272139at2759"/>
<dbReference type="Pfam" id="PF19316">
    <property type="entry name" value="PIGO_PIGG"/>
    <property type="match status" value="1"/>
</dbReference>
<gene>
    <name evidence="13" type="ORF">HICCMSTLAB_LOCUS10459</name>
</gene>
<dbReference type="UniPathway" id="UPA00196"/>
<dbReference type="CDD" id="cd16024">
    <property type="entry name" value="GPI_EPT_2"/>
    <property type="match status" value="1"/>
</dbReference>
<keyword evidence="14" id="KW-1185">Reference proteome</keyword>
<evidence type="ECO:0000256" key="3">
    <source>
        <dbReference type="ARBA" id="ARBA00005315"/>
    </source>
</evidence>
<dbReference type="Proteomes" id="UP000786811">
    <property type="component" value="Unassembled WGS sequence"/>
</dbReference>
<dbReference type="SUPFAM" id="SSF53649">
    <property type="entry name" value="Alkaline phosphatase-like"/>
    <property type="match status" value="1"/>
</dbReference>
<evidence type="ECO:0000256" key="9">
    <source>
        <dbReference type="ARBA" id="ARBA00023136"/>
    </source>
</evidence>
<name>A0A8J2HHK2_COTCN</name>
<dbReference type="Gene3D" id="3.40.720.10">
    <property type="entry name" value="Alkaline Phosphatase, subunit A"/>
    <property type="match status" value="1"/>
</dbReference>
<keyword evidence="6 11" id="KW-0812">Transmembrane</keyword>
<feature type="transmembrane region" description="Helical" evidence="11">
    <location>
        <begin position="924"/>
        <end position="946"/>
    </location>
</feature>
<feature type="domain" description="GPI ethanolamine phosphate transferase 2 C-terminal" evidence="12">
    <location>
        <begin position="534"/>
        <end position="934"/>
    </location>
</feature>
<evidence type="ECO:0000256" key="7">
    <source>
        <dbReference type="ARBA" id="ARBA00022824"/>
    </source>
</evidence>
<comment type="caution">
    <text evidence="13">The sequence shown here is derived from an EMBL/GenBank/DDBJ whole genome shotgun (WGS) entry which is preliminary data.</text>
</comment>
<dbReference type="InterPro" id="IPR002591">
    <property type="entry name" value="Phosphodiest/P_Trfase"/>
</dbReference>
<evidence type="ECO:0000313" key="14">
    <source>
        <dbReference type="Proteomes" id="UP000786811"/>
    </source>
</evidence>
<evidence type="ECO:0000256" key="2">
    <source>
        <dbReference type="ARBA" id="ARBA00004687"/>
    </source>
</evidence>
<evidence type="ECO:0000256" key="4">
    <source>
        <dbReference type="ARBA" id="ARBA00022502"/>
    </source>
</evidence>
<feature type="non-terminal residue" evidence="13">
    <location>
        <position position="1"/>
    </location>
</feature>
<evidence type="ECO:0000256" key="1">
    <source>
        <dbReference type="ARBA" id="ARBA00004477"/>
    </source>
</evidence>
<keyword evidence="5 13" id="KW-0808">Transferase</keyword>
<evidence type="ECO:0000256" key="6">
    <source>
        <dbReference type="ARBA" id="ARBA00022692"/>
    </source>
</evidence>
<dbReference type="InterPro" id="IPR037674">
    <property type="entry name" value="PIG-G_N"/>
</dbReference>
<feature type="transmembrane region" description="Helical" evidence="11">
    <location>
        <begin position="649"/>
        <end position="670"/>
    </location>
</feature>
<feature type="transmembrane region" description="Helical" evidence="11">
    <location>
        <begin position="606"/>
        <end position="621"/>
    </location>
</feature>
<dbReference type="PANTHER" id="PTHR23072">
    <property type="entry name" value="PHOSPHATIDYLINOSITOL GLYCAN-RELATED"/>
    <property type="match status" value="1"/>
</dbReference>
<comment type="similarity">
    <text evidence="3">Belongs to the PIGG/PIGN/PIGO family. PIGG subfamily.</text>
</comment>
<dbReference type="InterPro" id="IPR039527">
    <property type="entry name" value="PIGG/GPI7"/>
</dbReference>
<dbReference type="EMBL" id="CAJNRD030001122">
    <property type="protein sequence ID" value="CAG5101386.1"/>
    <property type="molecule type" value="Genomic_DNA"/>
</dbReference>
<keyword evidence="10" id="KW-0325">Glycoprotein</keyword>
<dbReference type="AlphaFoldDB" id="A0A8J2HHK2"/>
<feature type="transmembrane region" description="Helical" evidence="11">
    <location>
        <begin position="578"/>
        <end position="594"/>
    </location>
</feature>